<evidence type="ECO:0000313" key="1">
    <source>
        <dbReference type="EMBL" id="OQD92322.1"/>
    </source>
</evidence>
<protein>
    <recommendedName>
        <fullName evidence="3">RNase H type-1 domain-containing protein</fullName>
    </recommendedName>
</protein>
<evidence type="ECO:0008006" key="3">
    <source>
        <dbReference type="Google" id="ProtNLM"/>
    </source>
</evidence>
<dbReference type="AlphaFoldDB" id="A0A1V6QTP3"/>
<comment type="caution">
    <text evidence="1">The sequence shown here is derived from an EMBL/GenBank/DDBJ whole genome shotgun (WGS) entry which is preliminary data.</text>
</comment>
<dbReference type="Proteomes" id="UP000191612">
    <property type="component" value="Unassembled WGS sequence"/>
</dbReference>
<proteinExistence type="predicted"/>
<organism evidence="1 2">
    <name type="scientific">Penicillium solitum</name>
    <dbReference type="NCBI Taxonomy" id="60172"/>
    <lineage>
        <taxon>Eukaryota</taxon>
        <taxon>Fungi</taxon>
        <taxon>Dikarya</taxon>
        <taxon>Ascomycota</taxon>
        <taxon>Pezizomycotina</taxon>
        <taxon>Eurotiomycetes</taxon>
        <taxon>Eurotiomycetidae</taxon>
        <taxon>Eurotiales</taxon>
        <taxon>Aspergillaceae</taxon>
        <taxon>Penicillium</taxon>
    </lineage>
</organism>
<reference evidence="2" key="1">
    <citation type="journal article" date="2017" name="Nat. Microbiol.">
        <title>Global analysis of biosynthetic gene clusters reveals vast potential of secondary metabolite production in Penicillium species.</title>
        <authorList>
            <person name="Nielsen J.C."/>
            <person name="Grijseels S."/>
            <person name="Prigent S."/>
            <person name="Ji B."/>
            <person name="Dainat J."/>
            <person name="Nielsen K.F."/>
            <person name="Frisvad J.C."/>
            <person name="Workman M."/>
            <person name="Nielsen J."/>
        </authorList>
    </citation>
    <scope>NUCLEOTIDE SEQUENCE [LARGE SCALE GENOMIC DNA]</scope>
    <source>
        <strain evidence="2">IBT 29525</strain>
    </source>
</reference>
<gene>
    <name evidence="1" type="ORF">PENSOL_c042G08620</name>
</gene>
<accession>A0A1V6QTP3</accession>
<dbReference type="STRING" id="60172.A0A1V6QTP3"/>
<name>A0A1V6QTP3_9EURO</name>
<dbReference type="EMBL" id="MDYO01000042">
    <property type="protein sequence ID" value="OQD92322.1"/>
    <property type="molecule type" value="Genomic_DNA"/>
</dbReference>
<evidence type="ECO:0000313" key="2">
    <source>
        <dbReference type="Proteomes" id="UP000191612"/>
    </source>
</evidence>
<sequence>MTLCIDSTSVIWCVRGNASDSSQWAFLRCHEAMNSHDISIGIQSNEEVDRLADEGARSEPLTEGHEARPTVSGIRSIFRKLRKSARQACDFDWYHRRFNHIDAKLTYSCGRNKSPQHIALYRKTKSRFSNWPDRPALMPSGKTAAIRYLTGISPADFALLIQLTEFYSVICTR</sequence>
<keyword evidence="2" id="KW-1185">Reference proteome</keyword>